<dbReference type="Proteomes" id="UP000321922">
    <property type="component" value="Unassembled WGS sequence"/>
</dbReference>
<keyword evidence="1" id="KW-0732">Signal</keyword>
<protein>
    <submittedName>
        <fullName evidence="2">Uncharacterized protein</fullName>
    </submittedName>
</protein>
<organism evidence="2 3">
    <name type="scientific">Vibrio sagamiensis NBRC 104589</name>
    <dbReference type="NCBI Taxonomy" id="1219064"/>
    <lineage>
        <taxon>Bacteria</taxon>
        <taxon>Pseudomonadati</taxon>
        <taxon>Pseudomonadota</taxon>
        <taxon>Gammaproteobacteria</taxon>
        <taxon>Vibrionales</taxon>
        <taxon>Vibrionaceae</taxon>
        <taxon>Vibrio</taxon>
    </lineage>
</organism>
<accession>A0A511QIT7</accession>
<reference evidence="2 3" key="1">
    <citation type="submission" date="2019-07" db="EMBL/GenBank/DDBJ databases">
        <title>Whole genome shotgun sequence of Vibrio sagamiensis NBRC 104589.</title>
        <authorList>
            <person name="Hosoyama A."/>
            <person name="Uohara A."/>
            <person name="Ohji S."/>
            <person name="Ichikawa N."/>
        </authorList>
    </citation>
    <scope>NUCLEOTIDE SEQUENCE [LARGE SCALE GENOMIC DNA]</scope>
    <source>
        <strain evidence="2 3">NBRC 104589</strain>
    </source>
</reference>
<proteinExistence type="predicted"/>
<evidence type="ECO:0000256" key="1">
    <source>
        <dbReference type="SAM" id="SignalP"/>
    </source>
</evidence>
<feature type="signal peptide" evidence="1">
    <location>
        <begin position="1"/>
        <end position="21"/>
    </location>
</feature>
<name>A0A511QIT7_9VIBR</name>
<dbReference type="EMBL" id="BJXJ01000040">
    <property type="protein sequence ID" value="GEM77097.1"/>
    <property type="molecule type" value="Genomic_DNA"/>
</dbReference>
<keyword evidence="3" id="KW-1185">Reference proteome</keyword>
<feature type="chain" id="PRO_5021877198" evidence="1">
    <location>
        <begin position="22"/>
        <end position="245"/>
    </location>
</feature>
<dbReference type="AlphaFoldDB" id="A0A511QIT7"/>
<evidence type="ECO:0000313" key="2">
    <source>
        <dbReference type="EMBL" id="GEM77097.1"/>
    </source>
</evidence>
<evidence type="ECO:0000313" key="3">
    <source>
        <dbReference type="Proteomes" id="UP000321922"/>
    </source>
</evidence>
<sequence>MRKRTKLLALSSLAFTFNVSAEQCDFKAFFGQINNIKQNQSFSEYFSPLILHNFRLAKYREYNAIDLLQHKIHGEDDPDFGKTLKQIMMGHIIRITQEKGLINELNIASVSAAADRYKNNIRSLSHLDDYNFFNQYLTNSFRDSTFHYDSFKESIISLSNQAAKRLGTSCSYILTTNNGRVDFPKEITLEIDNGVIVSPSLLFSMFDYQASAYTVEKQSEINFAAIPEELYPQGVKWWRLNGTNQ</sequence>
<comment type="caution">
    <text evidence="2">The sequence shown here is derived from an EMBL/GenBank/DDBJ whole genome shotgun (WGS) entry which is preliminary data.</text>
</comment>
<gene>
    <name evidence="2" type="ORF">VSA01S_32090</name>
</gene>